<dbReference type="GO" id="GO:0043093">
    <property type="term" value="P:FtsZ-dependent cytokinesis"/>
    <property type="evidence" value="ECO:0007669"/>
    <property type="project" value="UniProtKB-UniRule"/>
</dbReference>
<dbReference type="InterPro" id="IPR008280">
    <property type="entry name" value="Tub_FtsZ_C"/>
</dbReference>
<dbReference type="Pfam" id="PF00091">
    <property type="entry name" value="Tubulin"/>
    <property type="match status" value="1"/>
</dbReference>
<keyword evidence="9" id="KW-1185">Reference proteome</keyword>
<evidence type="ECO:0000259" key="7">
    <source>
        <dbReference type="SMART" id="SM00865"/>
    </source>
</evidence>
<dbReference type="InterPro" id="IPR036525">
    <property type="entry name" value="Tubulin/FtsZ_GTPase_sf"/>
</dbReference>
<keyword evidence="4" id="KW-0131">Cell cycle</keyword>
<proteinExistence type="inferred from homology"/>
<dbReference type="PANTHER" id="PTHR30314:SF3">
    <property type="entry name" value="MITOCHONDRIAL DIVISION PROTEIN FSZA"/>
    <property type="match status" value="1"/>
</dbReference>
<dbReference type="Pfam" id="PF12327">
    <property type="entry name" value="FtsZ_C"/>
    <property type="match status" value="1"/>
</dbReference>
<dbReference type="SUPFAM" id="SSF52490">
    <property type="entry name" value="Tubulin nucleotide-binding domain-like"/>
    <property type="match status" value="1"/>
</dbReference>
<dbReference type="InterPro" id="IPR003008">
    <property type="entry name" value="Tubulin_FtsZ_GTPase"/>
</dbReference>
<evidence type="ECO:0000256" key="1">
    <source>
        <dbReference type="ARBA" id="ARBA00009690"/>
    </source>
</evidence>
<dbReference type="GO" id="GO:0003924">
    <property type="term" value="F:GTPase activity"/>
    <property type="evidence" value="ECO:0007669"/>
    <property type="project" value="UniProtKB-UniRule"/>
</dbReference>
<keyword evidence="3 4" id="KW-0342">GTP-binding</keyword>
<keyword evidence="4 8" id="KW-0132">Cell division</keyword>
<feature type="binding site" evidence="4">
    <location>
        <position position="211"/>
    </location>
    <ligand>
        <name>GTP</name>
        <dbReference type="ChEBI" id="CHEBI:37565"/>
    </ligand>
</feature>
<dbReference type="GO" id="GO:0051258">
    <property type="term" value="P:protein polymerization"/>
    <property type="evidence" value="ECO:0007669"/>
    <property type="project" value="UniProtKB-UniRule"/>
</dbReference>
<dbReference type="GO" id="GO:0005737">
    <property type="term" value="C:cytoplasm"/>
    <property type="evidence" value="ECO:0007669"/>
    <property type="project" value="UniProtKB-SubCell"/>
</dbReference>
<dbReference type="SMART" id="SM00864">
    <property type="entry name" value="Tubulin"/>
    <property type="match status" value="1"/>
</dbReference>
<protein>
    <recommendedName>
        <fullName evidence="4 5">Cell division protein FtsZ</fullName>
    </recommendedName>
</protein>
<dbReference type="PRINTS" id="PR00423">
    <property type="entry name" value="CELLDVISFTSZ"/>
</dbReference>
<name>A0A849P8I3_9BURK</name>
<keyword evidence="4" id="KW-0963">Cytoplasm</keyword>
<dbReference type="GO" id="GO:0000917">
    <property type="term" value="P:division septum assembly"/>
    <property type="evidence" value="ECO:0007669"/>
    <property type="project" value="UniProtKB-KW"/>
</dbReference>
<keyword evidence="2 4" id="KW-0547">Nucleotide-binding</keyword>
<dbReference type="InterPro" id="IPR045061">
    <property type="entry name" value="FtsZ/CetZ"/>
</dbReference>
<comment type="subcellular location">
    <subcellularLocation>
        <location evidence="4">Cytoplasm</location>
    </subcellularLocation>
    <text evidence="4">Assembles at midcell at the inner surface of the cytoplasmic membrane.</text>
</comment>
<feature type="binding site" evidence="4">
    <location>
        <begin position="132"/>
        <end position="134"/>
    </location>
    <ligand>
        <name>GTP</name>
        <dbReference type="ChEBI" id="CHEBI:37565"/>
    </ligand>
</feature>
<dbReference type="CDD" id="cd02201">
    <property type="entry name" value="FtsZ_type1"/>
    <property type="match status" value="1"/>
</dbReference>
<dbReference type="SMART" id="SM00865">
    <property type="entry name" value="Tubulin_C"/>
    <property type="match status" value="1"/>
</dbReference>
<dbReference type="PANTHER" id="PTHR30314">
    <property type="entry name" value="CELL DIVISION PROTEIN FTSZ-RELATED"/>
    <property type="match status" value="1"/>
</dbReference>
<evidence type="ECO:0000256" key="3">
    <source>
        <dbReference type="ARBA" id="ARBA00023134"/>
    </source>
</evidence>
<evidence type="ECO:0000259" key="6">
    <source>
        <dbReference type="SMART" id="SM00864"/>
    </source>
</evidence>
<dbReference type="Gene3D" id="3.40.50.1440">
    <property type="entry name" value="Tubulin/FtsZ, GTPase domain"/>
    <property type="match status" value="1"/>
</dbReference>
<dbReference type="SUPFAM" id="SSF55307">
    <property type="entry name" value="Tubulin C-terminal domain-like"/>
    <property type="match status" value="1"/>
</dbReference>
<feature type="domain" description="Tubulin/FtsZ 2-layer sandwich" evidence="7">
    <location>
        <begin position="231"/>
        <end position="349"/>
    </location>
</feature>
<evidence type="ECO:0000256" key="2">
    <source>
        <dbReference type="ARBA" id="ARBA00022741"/>
    </source>
</evidence>
<evidence type="ECO:0000313" key="9">
    <source>
        <dbReference type="Proteomes" id="UP000537862"/>
    </source>
</evidence>
<comment type="function">
    <text evidence="4">Essential cell division protein that forms a contractile ring structure (Z ring) at the future cell division site. The regulation of the ring assembly controls the timing and the location of cell division. One of the functions of the FtsZ ring is to recruit other cell division proteins to the septum to produce a new cell wall between the dividing cells. Binds GTP and shows GTPase activity.</text>
</comment>
<evidence type="ECO:0000256" key="4">
    <source>
        <dbReference type="HAMAP-Rule" id="MF_00909"/>
    </source>
</evidence>
<dbReference type="HAMAP" id="MF_00909">
    <property type="entry name" value="FtsZ"/>
    <property type="match status" value="1"/>
</dbReference>
<feature type="binding site" evidence="4">
    <location>
        <position position="167"/>
    </location>
    <ligand>
        <name>GTP</name>
        <dbReference type="ChEBI" id="CHEBI:37565"/>
    </ligand>
</feature>
<dbReference type="FunFam" id="3.40.50.1440:FF:000001">
    <property type="entry name" value="Cell division protein FtsZ"/>
    <property type="match status" value="1"/>
</dbReference>
<keyword evidence="4" id="KW-0717">Septation</keyword>
<dbReference type="AlphaFoldDB" id="A0A849P8I3"/>
<dbReference type="InterPro" id="IPR000158">
    <property type="entry name" value="Cell_div_FtsZ"/>
</dbReference>
<gene>
    <name evidence="4 8" type="primary">ftsZ</name>
    <name evidence="8" type="ORF">HKX39_07740</name>
</gene>
<dbReference type="GO" id="GO:0032153">
    <property type="term" value="C:cell division site"/>
    <property type="evidence" value="ECO:0007669"/>
    <property type="project" value="UniProtKB-UniRule"/>
</dbReference>
<feature type="binding site" evidence="4">
    <location>
        <position position="163"/>
    </location>
    <ligand>
        <name>GTP</name>
        <dbReference type="ChEBI" id="CHEBI:37565"/>
    </ligand>
</feature>
<feature type="domain" description="Tubulin/FtsZ GTPase" evidence="6">
    <location>
        <begin position="40"/>
        <end position="229"/>
    </location>
</feature>
<feature type="binding site" evidence="4">
    <location>
        <begin position="48"/>
        <end position="52"/>
    </location>
    <ligand>
        <name>GTP</name>
        <dbReference type="ChEBI" id="CHEBI:37565"/>
    </ligand>
</feature>
<dbReference type="NCBIfam" id="TIGR00065">
    <property type="entry name" value="ftsZ"/>
    <property type="match status" value="1"/>
</dbReference>
<comment type="subunit">
    <text evidence="4">Homodimer. Polymerizes to form a dynamic ring structure in a strictly GTP-dependent manner. Interacts directly with several other division proteins.</text>
</comment>
<comment type="caution">
    <text evidence="8">The sequence shown here is derived from an EMBL/GenBank/DDBJ whole genome shotgun (WGS) entry which is preliminary data.</text>
</comment>
<dbReference type="Proteomes" id="UP000537862">
    <property type="component" value="Unassembled WGS sequence"/>
</dbReference>
<accession>A0A849P8I3</accession>
<evidence type="ECO:0000313" key="8">
    <source>
        <dbReference type="EMBL" id="NOL52052.1"/>
    </source>
</evidence>
<sequence length="411" mass="42820">MSVGFNFIDDDVTSSQAQVKSGSVNLGFDLVDEDQPSKTLIKVVGVGGAGGNAINHMIESGMKGVDFICANTDAQALKQSKASTLIALGTSGLGAGARPEQGRVAAEQARENIRAALQGAQMVFITAGMGGGTGTGAAPVVAEIAKELGILTVGIVTKPFSYEGKKRMDIAEEGVAELSKHVHSLVVVLNEKLFELLGEDATYEDCFREADNVLNNACAGIAEIINVQGNVNVDFEDVKTIMGEYGQAMMGTAVASGPNRAEDAAKAAIACPLLEGVSLNGARGVLINVTSSKSIKMSEIRKINEIIASYADKDAMIIAGNAYDESMGDRVRVTVVATGLGRNLELVAEAEPESVVATGTDGVPLFTPERPESLAAINIRSNGVRGGFGARARSIDSTNRDVPAYLRKQAN</sequence>
<comment type="similarity">
    <text evidence="1 4">Belongs to the FtsZ family.</text>
</comment>
<dbReference type="Gene3D" id="3.30.1330.20">
    <property type="entry name" value="Tubulin/FtsZ, C-terminal domain"/>
    <property type="match status" value="1"/>
</dbReference>
<dbReference type="RefSeq" id="WP_171680749.1">
    <property type="nucleotide sequence ID" value="NZ_JABGBN010000006.1"/>
</dbReference>
<organism evidence="8 9">
    <name type="scientific">Pelistega suis</name>
    <dbReference type="NCBI Taxonomy" id="1631957"/>
    <lineage>
        <taxon>Bacteria</taxon>
        <taxon>Pseudomonadati</taxon>
        <taxon>Pseudomonadota</taxon>
        <taxon>Betaproteobacteria</taxon>
        <taxon>Burkholderiales</taxon>
        <taxon>Alcaligenaceae</taxon>
        <taxon>Pelistega</taxon>
    </lineage>
</organism>
<dbReference type="GO" id="GO:0005525">
    <property type="term" value="F:GTP binding"/>
    <property type="evidence" value="ECO:0007669"/>
    <property type="project" value="UniProtKB-UniRule"/>
</dbReference>
<dbReference type="InterPro" id="IPR024757">
    <property type="entry name" value="FtsZ_C"/>
</dbReference>
<evidence type="ECO:0000256" key="5">
    <source>
        <dbReference type="NCBIfam" id="TIGR00065"/>
    </source>
</evidence>
<dbReference type="InterPro" id="IPR037103">
    <property type="entry name" value="Tubulin/FtsZ-like_C"/>
</dbReference>
<reference evidence="8 9" key="1">
    <citation type="submission" date="2020-05" db="EMBL/GenBank/DDBJ databases">
        <authorList>
            <person name="Niu N."/>
        </authorList>
    </citation>
    <scope>NUCLEOTIDE SEQUENCE [LARGE SCALE GENOMIC DNA]</scope>
    <source>
        <strain evidence="8 9">3340-03</strain>
    </source>
</reference>
<dbReference type="InterPro" id="IPR018316">
    <property type="entry name" value="Tubulin/FtsZ_2-layer-sand-dom"/>
</dbReference>
<dbReference type="EMBL" id="JABGBN010000006">
    <property type="protein sequence ID" value="NOL52052.1"/>
    <property type="molecule type" value="Genomic_DNA"/>
</dbReference>